<dbReference type="PROSITE" id="PS50878">
    <property type="entry name" value="RT_POL"/>
    <property type="match status" value="1"/>
</dbReference>
<dbReference type="InterPro" id="IPR000477">
    <property type="entry name" value="RT_dom"/>
</dbReference>
<feature type="region of interest" description="Disordered" evidence="2">
    <location>
        <begin position="37"/>
        <end position="87"/>
    </location>
</feature>
<evidence type="ECO:0000313" key="5">
    <source>
        <dbReference type="RefSeq" id="XP_012944736.1"/>
    </source>
</evidence>
<dbReference type="RefSeq" id="XP_012944736.1">
    <property type="nucleotide sequence ID" value="XM_013089282.1"/>
</dbReference>
<dbReference type="CDD" id="cd01650">
    <property type="entry name" value="RT_nLTR_like"/>
    <property type="match status" value="1"/>
</dbReference>
<keyword evidence="4" id="KW-1185">Reference proteome</keyword>
<feature type="domain" description="Reverse transcriptase" evidence="3">
    <location>
        <begin position="332"/>
        <end position="609"/>
    </location>
</feature>
<evidence type="ECO:0000256" key="1">
    <source>
        <dbReference type="SAM" id="Coils"/>
    </source>
</evidence>
<feature type="coiled-coil region" evidence="1">
    <location>
        <begin position="157"/>
        <end position="216"/>
    </location>
</feature>
<dbReference type="InterPro" id="IPR036397">
    <property type="entry name" value="RNaseH_sf"/>
</dbReference>
<dbReference type="InterPro" id="IPR038717">
    <property type="entry name" value="Tc1-like_DDE_dom"/>
</dbReference>
<feature type="compositionally biased region" description="Basic and acidic residues" evidence="2">
    <location>
        <begin position="41"/>
        <end position="57"/>
    </location>
</feature>
<organism evidence="4 5">
    <name type="scientific">Aplysia californica</name>
    <name type="common">California sea hare</name>
    <dbReference type="NCBI Taxonomy" id="6500"/>
    <lineage>
        <taxon>Eukaryota</taxon>
        <taxon>Metazoa</taxon>
        <taxon>Spiralia</taxon>
        <taxon>Lophotrochozoa</taxon>
        <taxon>Mollusca</taxon>
        <taxon>Gastropoda</taxon>
        <taxon>Heterobranchia</taxon>
        <taxon>Euthyneura</taxon>
        <taxon>Tectipleura</taxon>
        <taxon>Aplysiida</taxon>
        <taxon>Aplysioidea</taxon>
        <taxon>Aplysiidae</taxon>
        <taxon>Aplysia</taxon>
    </lineage>
</organism>
<name>A0ABM1ABV7_APLCA</name>
<dbReference type="Pfam" id="PF00078">
    <property type="entry name" value="RVT_1"/>
    <property type="match status" value="1"/>
</dbReference>
<protein>
    <submittedName>
        <fullName evidence="5">Uncharacterized protein LOC106013459</fullName>
    </submittedName>
</protein>
<reference evidence="5" key="1">
    <citation type="submission" date="2025-08" db="UniProtKB">
        <authorList>
            <consortium name="RefSeq"/>
        </authorList>
    </citation>
    <scope>IDENTIFICATION</scope>
</reference>
<evidence type="ECO:0000259" key="3">
    <source>
        <dbReference type="PROSITE" id="PS50878"/>
    </source>
</evidence>
<gene>
    <name evidence="5" type="primary">LOC106013459</name>
</gene>
<sequence length="882" mass="102020">MQKENQENSFMCEQCYRKFDTWRGLRVHQGKVCLKKRRQCRSSDCKTRSKSSQDENHSGAISASVDSPFTLSQQEMEQQTEPGLRKPRILWPAANEKAKYKTLEEEVQKKLKEVKKSSNRGDAKEILSAFATIIYDSAIKEFGICEGKKKTEKKSGLSRRQRVLAQLRKQKRDLQKQKKYAPPEEIEGLRILFEDLKKKSRDLQRHERRCTRRKERKREREQFLKNPYEAAKKLFTEARSGKLECTKEELDAYVKQTYSDSRREEPLPYMRGLKRPAAPVVKYYLGPIREKEVDEFVKKARAKSAPGGDGVSYKVFKYCYTLGHTLFEMLRGLWKDKEIVKDWCRAEGVYLPKEQNAKEIGQFRPISIINVTCKIFMGILAKRTVAYLQSNGYVDETVQKAGVPGIPGCIEHAFTIWDTIQEAKKNKESLNVVWLDLANAYGSVPHKLLMKAMDFFYVPQEVQNIMRGYYSNFQMRFSTANFTTEWHRLEIGIAAGCSISVIWFILVMEMLLRSAECCEEEAKVRSPKKAFMDDVTLLTRDGDTMQSVLNRLDKLITWARMKFKAKKSRSLTINKGKQKQLKFTIAGEQMPTVKEQPVKSLGRWYSGTLSDRSQGVEIMKQAENGLKAIDQTKLPGKHKIWCLQFALYPRLAWPLTMYEVALSRVEMIERKCNSYIRKWLGLPRTINTSSLYRHRGALQLPLTSIVEIYKAGKIMNAQKSVSNCKIHVSDESRFSLHHNDGRIRVWRRPGERLLDGAVREVMPFGGGSVMVWGAFSLNHRTPLYQVLGNLTAIRYRDEILRPLALPTLQQMGPHAVYQDDNARPQRTLLVQNFMQQADINRMDWPACSPDLNPIENLCDELLRRVRDNHTPPGDAQQLFQML</sequence>
<evidence type="ECO:0000256" key="2">
    <source>
        <dbReference type="SAM" id="MobiDB-lite"/>
    </source>
</evidence>
<feature type="compositionally biased region" description="Polar residues" evidence="2">
    <location>
        <begin position="59"/>
        <end position="81"/>
    </location>
</feature>
<dbReference type="GeneID" id="106013459"/>
<accession>A0ABM1ABV7</accession>
<evidence type="ECO:0000313" key="4">
    <source>
        <dbReference type="Proteomes" id="UP000694888"/>
    </source>
</evidence>
<dbReference type="Proteomes" id="UP000694888">
    <property type="component" value="Unplaced"/>
</dbReference>
<proteinExistence type="predicted"/>
<feature type="coiled-coil region" evidence="1">
    <location>
        <begin position="93"/>
        <end position="120"/>
    </location>
</feature>
<dbReference type="Gene3D" id="3.30.420.10">
    <property type="entry name" value="Ribonuclease H-like superfamily/Ribonuclease H"/>
    <property type="match status" value="1"/>
</dbReference>
<keyword evidence="1" id="KW-0175">Coiled coil</keyword>
<dbReference type="PANTHER" id="PTHR19446">
    <property type="entry name" value="REVERSE TRANSCRIPTASES"/>
    <property type="match status" value="1"/>
</dbReference>
<dbReference type="Pfam" id="PF13358">
    <property type="entry name" value="DDE_3"/>
    <property type="match status" value="1"/>
</dbReference>